<organism evidence="6 7">
    <name type="scientific">Pleurotus ostreatus (strain PC15)</name>
    <name type="common">Oyster mushroom</name>
    <dbReference type="NCBI Taxonomy" id="1137138"/>
    <lineage>
        <taxon>Eukaryota</taxon>
        <taxon>Fungi</taxon>
        <taxon>Dikarya</taxon>
        <taxon>Basidiomycota</taxon>
        <taxon>Agaricomycotina</taxon>
        <taxon>Agaricomycetes</taxon>
        <taxon>Agaricomycetidae</taxon>
        <taxon>Agaricales</taxon>
        <taxon>Pleurotineae</taxon>
        <taxon>Pleurotaceae</taxon>
        <taxon>Pleurotus</taxon>
    </lineage>
</organism>
<evidence type="ECO:0000256" key="3">
    <source>
        <dbReference type="SAM" id="Phobius"/>
    </source>
</evidence>
<protein>
    <recommendedName>
        <fullName evidence="5">Peptidase A1 domain-containing protein</fullName>
    </recommendedName>
</protein>
<gene>
    <name evidence="6" type="ORF">PLEOSDRAFT_1113375</name>
</gene>
<dbReference type="InterPro" id="IPR033121">
    <property type="entry name" value="PEPTIDASE_A1"/>
</dbReference>
<sequence length="562" mass="59982">MLQFTGLLLLLSLISTPVFGLQVPLSRREVLRRHLRVLPRSDDDPDHEYLHALGVSDFKDIAYSIVMNFGGQDLSVLIDTGSADSWLYDPRNNIQTVNTTTVNGTITYVKGSIAGPIYFATAELAGLSIPSQAYIHTTELTDTPFSGLGISGLLGLSFGPGVRSLDAQLQFGLGNSSILRAPPVVPNILQLYPSLPSFFTIYLGRNDDPNAPADGAGAFTLGEYVHGLESVADAAKIPSSPDYFWKVLVDSITVGNSTISLNSSLPTAEAGSKATAILDTGFSLPQMPPHVVDAMYSSIPGAVLVEDIATFQAAGVSWLLPCNATPSISFKIGGTDFPIHPADLVRPLCFDGVEIALCHNSFEKSVTVREKLGSDIVLGDAFLRNAYVSFNYGERNDSGQFDQPFVQLLPLTNLEQASLDLPVIRAKQLEGLTEVSPADARSPTLPPKNSTKANASDDSKIPAGNEKPPVSGLLASSNDSDADDTTTTRILNRYTPVIIGLLAANLLALLILCGLGAYMCIVRNGKSTATKAMPTTYQPVKSKEDGNPTEFVYPSLYDPPST</sequence>
<evidence type="ECO:0000256" key="2">
    <source>
        <dbReference type="SAM" id="MobiDB-lite"/>
    </source>
</evidence>
<feature type="region of interest" description="Disordered" evidence="2">
    <location>
        <begin position="538"/>
        <end position="562"/>
    </location>
</feature>
<evidence type="ECO:0000256" key="1">
    <source>
        <dbReference type="ARBA" id="ARBA00007447"/>
    </source>
</evidence>
<evidence type="ECO:0000313" key="6">
    <source>
        <dbReference type="EMBL" id="KDQ25240.1"/>
    </source>
</evidence>
<feature type="chain" id="PRO_5001646529" description="Peptidase A1 domain-containing protein" evidence="4">
    <location>
        <begin position="21"/>
        <end position="562"/>
    </location>
</feature>
<feature type="signal peptide" evidence="4">
    <location>
        <begin position="1"/>
        <end position="20"/>
    </location>
</feature>
<dbReference type="GO" id="GO:0006508">
    <property type="term" value="P:proteolysis"/>
    <property type="evidence" value="ECO:0007669"/>
    <property type="project" value="InterPro"/>
</dbReference>
<dbReference type="GO" id="GO:0004190">
    <property type="term" value="F:aspartic-type endopeptidase activity"/>
    <property type="evidence" value="ECO:0007669"/>
    <property type="project" value="InterPro"/>
</dbReference>
<keyword evidence="3" id="KW-0472">Membrane</keyword>
<dbReference type="CDD" id="cd05471">
    <property type="entry name" value="pepsin_like"/>
    <property type="match status" value="1"/>
</dbReference>
<dbReference type="Pfam" id="PF00026">
    <property type="entry name" value="Asp"/>
    <property type="match status" value="1"/>
</dbReference>
<dbReference type="InParanoid" id="A0A067NE44"/>
<dbReference type="Proteomes" id="UP000027073">
    <property type="component" value="Unassembled WGS sequence"/>
</dbReference>
<dbReference type="EMBL" id="KL198010">
    <property type="protein sequence ID" value="KDQ25240.1"/>
    <property type="molecule type" value="Genomic_DNA"/>
</dbReference>
<keyword evidence="3" id="KW-1133">Transmembrane helix</keyword>
<dbReference type="PANTHER" id="PTHR47966:SF51">
    <property type="entry name" value="BETA-SITE APP-CLEAVING ENZYME, ISOFORM A-RELATED"/>
    <property type="match status" value="1"/>
</dbReference>
<evidence type="ECO:0000256" key="4">
    <source>
        <dbReference type="SAM" id="SignalP"/>
    </source>
</evidence>
<accession>A0A067NE44</accession>
<keyword evidence="4" id="KW-0732">Signal</keyword>
<evidence type="ECO:0000259" key="5">
    <source>
        <dbReference type="PROSITE" id="PS51767"/>
    </source>
</evidence>
<evidence type="ECO:0000313" key="7">
    <source>
        <dbReference type="Proteomes" id="UP000027073"/>
    </source>
</evidence>
<dbReference type="HOGENOM" id="CLU_013253_8_2_1"/>
<feature type="transmembrane region" description="Helical" evidence="3">
    <location>
        <begin position="497"/>
        <end position="521"/>
    </location>
</feature>
<comment type="similarity">
    <text evidence="1">Belongs to the peptidase A1 family.</text>
</comment>
<proteinExistence type="inferred from homology"/>
<dbReference type="PROSITE" id="PS51767">
    <property type="entry name" value="PEPTIDASE_A1"/>
    <property type="match status" value="1"/>
</dbReference>
<dbReference type="SUPFAM" id="SSF50630">
    <property type="entry name" value="Acid proteases"/>
    <property type="match status" value="1"/>
</dbReference>
<dbReference type="InterPro" id="IPR021109">
    <property type="entry name" value="Peptidase_aspartic_dom_sf"/>
</dbReference>
<dbReference type="OrthoDB" id="771136at2759"/>
<dbReference type="InterPro" id="IPR001461">
    <property type="entry name" value="Aspartic_peptidase_A1"/>
</dbReference>
<dbReference type="PRINTS" id="PR00792">
    <property type="entry name" value="PEPSIN"/>
</dbReference>
<reference evidence="7" key="1">
    <citation type="journal article" date="2014" name="Proc. Natl. Acad. Sci. U.S.A.">
        <title>Extensive sampling of basidiomycete genomes demonstrates inadequacy of the white-rot/brown-rot paradigm for wood decay fungi.</title>
        <authorList>
            <person name="Riley R."/>
            <person name="Salamov A.A."/>
            <person name="Brown D.W."/>
            <person name="Nagy L.G."/>
            <person name="Floudas D."/>
            <person name="Held B.W."/>
            <person name="Levasseur A."/>
            <person name="Lombard V."/>
            <person name="Morin E."/>
            <person name="Otillar R."/>
            <person name="Lindquist E.A."/>
            <person name="Sun H."/>
            <person name="LaButti K.M."/>
            <person name="Schmutz J."/>
            <person name="Jabbour D."/>
            <person name="Luo H."/>
            <person name="Baker S.E."/>
            <person name="Pisabarro A.G."/>
            <person name="Walton J.D."/>
            <person name="Blanchette R.A."/>
            <person name="Henrissat B."/>
            <person name="Martin F."/>
            <person name="Cullen D."/>
            <person name="Hibbett D.S."/>
            <person name="Grigoriev I.V."/>
        </authorList>
    </citation>
    <scope>NUCLEOTIDE SEQUENCE [LARGE SCALE GENOMIC DNA]</scope>
    <source>
        <strain evidence="7">PC15</strain>
    </source>
</reference>
<dbReference type="PANTHER" id="PTHR47966">
    <property type="entry name" value="BETA-SITE APP-CLEAVING ENZYME, ISOFORM A-RELATED"/>
    <property type="match status" value="1"/>
</dbReference>
<dbReference type="Gene3D" id="2.40.70.10">
    <property type="entry name" value="Acid Proteases"/>
    <property type="match status" value="2"/>
</dbReference>
<feature type="domain" description="Peptidase A1" evidence="5">
    <location>
        <begin position="63"/>
        <end position="401"/>
    </location>
</feature>
<dbReference type="AlphaFoldDB" id="A0A067NE44"/>
<dbReference type="VEuPathDB" id="FungiDB:PLEOSDRAFT_1113375"/>
<keyword evidence="3" id="KW-0812">Transmembrane</keyword>
<dbReference type="InterPro" id="IPR034164">
    <property type="entry name" value="Pepsin-like_dom"/>
</dbReference>
<feature type="region of interest" description="Disordered" evidence="2">
    <location>
        <begin position="434"/>
        <end position="484"/>
    </location>
</feature>
<name>A0A067NE44_PLEO1</name>